<sequence>MSYEETDDYNEYQEQDEYPEYNDDDIDDNYYEDEGPIATSNTSNLFNGIRIPNISENAGIKAESDLAYNESLYADAMKDIRATMKKDRTSINKMLIDIYGMIPDTIVEDDLTPQERRLLNSERYGGLNPSQQNQLNMIKERMERKRREVDRYAEGGCVNFTQEDEDKLNENAVLLKIEVPGMRSTVCFNLEDLISEGHINTKHKLGYGSLRIGDNVYKYPLTKEEVDGIVDYALTVGIRIPENTEYPTLDMTTNEILRIKREYMI</sequence>
<feature type="coiled-coil region" evidence="1">
    <location>
        <begin position="128"/>
        <end position="155"/>
    </location>
</feature>
<evidence type="ECO:0000313" key="4">
    <source>
        <dbReference type="Proteomes" id="UP000236316"/>
    </source>
</evidence>
<dbReference type="KEGG" id="vg:35382760"/>
<name>A0A2I2L5L5_9VIRU</name>
<organism evidence="3">
    <name type="scientific">Orpheovirus IHUMI-LCC2</name>
    <dbReference type="NCBI Taxonomy" id="2023057"/>
    <lineage>
        <taxon>Viruses</taxon>
        <taxon>Varidnaviria</taxon>
        <taxon>Bamfordvirae</taxon>
        <taxon>Nucleocytoviricota</taxon>
        <taxon>Megaviricetes</taxon>
        <taxon>Pimascovirales</taxon>
        <taxon>Ocovirineae</taxon>
        <taxon>Orpheoviridae</taxon>
        <taxon>Alphaorpheovirus</taxon>
        <taxon>Alphaorpheovirus massiliense</taxon>
    </lineage>
</organism>
<evidence type="ECO:0000313" key="3">
    <source>
        <dbReference type="EMBL" id="SNW62823.1"/>
    </source>
</evidence>
<proteinExistence type="predicted"/>
<dbReference type="RefSeq" id="YP_009449125.1">
    <property type="nucleotide sequence ID" value="NC_036594.1"/>
</dbReference>
<dbReference type="Proteomes" id="UP000236316">
    <property type="component" value="Segment"/>
</dbReference>
<gene>
    <name evidence="3" type="ORF">ORPV_919</name>
</gene>
<reference evidence="3" key="1">
    <citation type="submission" date="2017-08" db="EMBL/GenBank/DDBJ databases">
        <authorList>
            <consortium name="Urmite Genomes"/>
        </authorList>
    </citation>
    <scope>NUCLEOTIDE SEQUENCE [LARGE SCALE GENOMIC DNA]</scope>
    <source>
        <strain evidence="3">IHUMI-LCC2</strain>
    </source>
</reference>
<keyword evidence="4" id="KW-1185">Reference proteome</keyword>
<feature type="region of interest" description="Disordered" evidence="2">
    <location>
        <begin position="1"/>
        <end position="26"/>
    </location>
</feature>
<accession>A0A2I2L5L5</accession>
<dbReference type="EMBL" id="LT906555">
    <property type="protein sequence ID" value="SNW62823.1"/>
    <property type="molecule type" value="Genomic_DNA"/>
</dbReference>
<protein>
    <submittedName>
        <fullName evidence="3">Uncharacterized protein</fullName>
    </submittedName>
</protein>
<evidence type="ECO:0000256" key="1">
    <source>
        <dbReference type="SAM" id="Coils"/>
    </source>
</evidence>
<keyword evidence="1" id="KW-0175">Coiled coil</keyword>
<evidence type="ECO:0000256" key="2">
    <source>
        <dbReference type="SAM" id="MobiDB-lite"/>
    </source>
</evidence>
<dbReference type="GeneID" id="35382760"/>